<organism evidence="1 2">
    <name type="scientific">Mucilaginibacter gotjawali</name>
    <dbReference type="NCBI Taxonomy" id="1550579"/>
    <lineage>
        <taxon>Bacteria</taxon>
        <taxon>Pseudomonadati</taxon>
        <taxon>Bacteroidota</taxon>
        <taxon>Sphingobacteriia</taxon>
        <taxon>Sphingobacteriales</taxon>
        <taxon>Sphingobacteriaceae</taxon>
        <taxon>Mucilaginibacter</taxon>
    </lineage>
</organism>
<dbReference type="OrthoDB" id="950503at2"/>
<dbReference type="RefSeq" id="WP_157750552.1">
    <property type="nucleotide sequence ID" value="NZ_AP017313.1"/>
</dbReference>
<dbReference type="EMBL" id="AP017313">
    <property type="protein sequence ID" value="BAU54367.1"/>
    <property type="molecule type" value="Genomic_DNA"/>
</dbReference>
<evidence type="ECO:0000313" key="2">
    <source>
        <dbReference type="Proteomes" id="UP000218263"/>
    </source>
</evidence>
<gene>
    <name evidence="1" type="ORF">MgSA37_02543</name>
</gene>
<name>A0A0X8X237_9SPHI</name>
<dbReference type="KEGG" id="mgot:MgSA37_02543"/>
<proteinExistence type="predicted"/>
<dbReference type="Proteomes" id="UP000218263">
    <property type="component" value="Chromosome"/>
</dbReference>
<evidence type="ECO:0000313" key="1">
    <source>
        <dbReference type="EMBL" id="BAU54367.1"/>
    </source>
</evidence>
<sequence length="182" mass="20849">MKRLFAIILLSVHLFNLGGYALFYQYFIHQADAQMVKEVYNDKINDSRFIELKVPVHMPTITDWTEYEVVAGQVQLKNAYYNYVKLKMTRDTMYFICLPNTAKTRLVAANIITAKEISDVPMSKKGEQGMKKLSTSDEYSLPVFKYHYAAFETLVKPCCKSVAVGLHNPYIESPGKPPNFIS</sequence>
<accession>A0A0X8X237</accession>
<dbReference type="AlphaFoldDB" id="A0A0X8X237"/>
<reference evidence="1 2" key="1">
    <citation type="submission" date="2015-12" db="EMBL/GenBank/DDBJ databases">
        <title>Genome sequence of Mucilaginibacter gotjawali.</title>
        <authorList>
            <person name="Lee J.S."/>
            <person name="Lee K.C."/>
            <person name="Kim K.K."/>
            <person name="Lee B.W."/>
        </authorList>
    </citation>
    <scope>NUCLEOTIDE SEQUENCE [LARGE SCALE GENOMIC DNA]</scope>
    <source>
        <strain evidence="1 2">SA3-7</strain>
    </source>
</reference>
<keyword evidence="2" id="KW-1185">Reference proteome</keyword>
<protein>
    <submittedName>
        <fullName evidence="1">Uncharacterized protein</fullName>
    </submittedName>
</protein>